<feature type="region of interest" description="Disordered" evidence="1">
    <location>
        <begin position="54"/>
        <end position="76"/>
    </location>
</feature>
<dbReference type="AlphaFoldDB" id="A0AAD4XQP5"/>
<dbReference type="InterPro" id="IPR000313">
    <property type="entry name" value="PWWP_dom"/>
</dbReference>
<comment type="caution">
    <text evidence="3">The sequence shown here is derived from an EMBL/GenBank/DDBJ whole genome shotgun (WGS) entry which is preliminary data.</text>
</comment>
<dbReference type="CDD" id="cd05162">
    <property type="entry name" value="PWWP"/>
    <property type="match status" value="1"/>
</dbReference>
<dbReference type="Gene3D" id="2.30.30.140">
    <property type="match status" value="1"/>
</dbReference>
<dbReference type="Pfam" id="PF00855">
    <property type="entry name" value="PWWP"/>
    <property type="match status" value="1"/>
</dbReference>
<name>A0AAD4XQP5_9MAGN</name>
<evidence type="ECO:0000256" key="1">
    <source>
        <dbReference type="SAM" id="MobiDB-lite"/>
    </source>
</evidence>
<reference evidence="3" key="1">
    <citation type="submission" date="2022-04" db="EMBL/GenBank/DDBJ databases">
        <title>A functionally conserved STORR gene fusion in Papaver species that diverged 16.8 million years ago.</title>
        <authorList>
            <person name="Catania T."/>
        </authorList>
    </citation>
    <scope>NUCLEOTIDE SEQUENCE</scope>
    <source>
        <strain evidence="3">S-188037</strain>
    </source>
</reference>
<proteinExistence type="predicted"/>
<dbReference type="InterPro" id="IPR052657">
    <property type="entry name" value="PDP_family_Arabidopsis"/>
</dbReference>
<dbReference type="Proteomes" id="UP001202328">
    <property type="component" value="Unassembled WGS sequence"/>
</dbReference>
<protein>
    <recommendedName>
        <fullName evidence="2">PWWP domain-containing protein</fullName>
    </recommendedName>
</protein>
<evidence type="ECO:0000313" key="3">
    <source>
        <dbReference type="EMBL" id="KAI3933344.1"/>
    </source>
</evidence>
<evidence type="ECO:0000259" key="2">
    <source>
        <dbReference type="PROSITE" id="PS50812"/>
    </source>
</evidence>
<sequence length="359" mass="40214">MLIIRKKKRLPDKSQQQQQKQIYISKFCQQPRSRRGSKPRTDFSLFISSSAASSSSSSMLHHRHPGATSECSRYGNGQSQVATSSLGQTYQAVFRRRKKEMPSFPLVQCSVIKIVGEEKNSSSSISEQIPQTESVAQDMILENCDDGNRDLQESVTAGELASTPNKSISQVVESNDVRMAAGSIVWAKTANEMWWPAKVMEGKSTADVSSDQGVNGHVQVQYFGNHENAWLTPEGNISLFDECFIERSCNPLAAFQDALKQALYCKEQLSSCWERDGVRNSSQEQPSVAPLDKCIEPSSSRTEDSLEKRRGKRKRKPKVLFENVTFQTKSVKKVRRFRIMRSLGLTAPIGSPFSPTYQL</sequence>
<accession>A0AAD4XQP5</accession>
<gene>
    <name evidence="3" type="ORF">MKW98_006703</name>
</gene>
<keyword evidence="4" id="KW-1185">Reference proteome</keyword>
<dbReference type="PROSITE" id="PS50812">
    <property type="entry name" value="PWWP"/>
    <property type="match status" value="1"/>
</dbReference>
<dbReference type="PANTHER" id="PTHR10688">
    <property type="entry name" value="PWWP DOMAIN-CONTAINING PROTEIN"/>
    <property type="match status" value="1"/>
</dbReference>
<organism evidence="3 4">
    <name type="scientific">Papaver atlanticum</name>
    <dbReference type="NCBI Taxonomy" id="357466"/>
    <lineage>
        <taxon>Eukaryota</taxon>
        <taxon>Viridiplantae</taxon>
        <taxon>Streptophyta</taxon>
        <taxon>Embryophyta</taxon>
        <taxon>Tracheophyta</taxon>
        <taxon>Spermatophyta</taxon>
        <taxon>Magnoliopsida</taxon>
        <taxon>Ranunculales</taxon>
        <taxon>Papaveraceae</taxon>
        <taxon>Papaveroideae</taxon>
        <taxon>Papaver</taxon>
    </lineage>
</organism>
<evidence type="ECO:0000313" key="4">
    <source>
        <dbReference type="Proteomes" id="UP001202328"/>
    </source>
</evidence>
<dbReference type="SUPFAM" id="SSF63748">
    <property type="entry name" value="Tudor/PWWP/MBT"/>
    <property type="match status" value="1"/>
</dbReference>
<feature type="domain" description="PWWP" evidence="2">
    <location>
        <begin position="181"/>
        <end position="242"/>
    </location>
</feature>
<dbReference type="PANTHER" id="PTHR10688:SF14">
    <property type="entry name" value="PWWP DOMAIN-CONTAINING PROTEIN"/>
    <property type="match status" value="1"/>
</dbReference>
<dbReference type="EMBL" id="JAJJMB010006856">
    <property type="protein sequence ID" value="KAI3933344.1"/>
    <property type="molecule type" value="Genomic_DNA"/>
</dbReference>
<feature type="region of interest" description="Disordered" evidence="1">
    <location>
        <begin position="281"/>
        <end position="314"/>
    </location>
</feature>
<dbReference type="SMART" id="SM00293">
    <property type="entry name" value="PWWP"/>
    <property type="match status" value="1"/>
</dbReference>